<gene>
    <name evidence="1" type="ORF">Anapl_13143</name>
</gene>
<proteinExistence type="predicted"/>
<evidence type="ECO:0000313" key="1">
    <source>
        <dbReference type="EMBL" id="EOB03119.1"/>
    </source>
</evidence>
<keyword evidence="2" id="KW-1185">Reference proteome</keyword>
<dbReference type="EMBL" id="KB742888">
    <property type="protein sequence ID" value="EOB03119.1"/>
    <property type="molecule type" value="Genomic_DNA"/>
</dbReference>
<dbReference type="AlphaFoldDB" id="R0LBP2"/>
<name>R0LBP2_ANAPL</name>
<protein>
    <submittedName>
        <fullName evidence="1">Uncharacterized protein</fullName>
    </submittedName>
</protein>
<accession>R0LBP2</accession>
<reference evidence="2" key="1">
    <citation type="journal article" date="2013" name="Nat. Genet.">
        <title>The duck genome and transcriptome provide insight into an avian influenza virus reservoir species.</title>
        <authorList>
            <person name="Huang Y."/>
            <person name="Li Y."/>
            <person name="Burt D.W."/>
            <person name="Chen H."/>
            <person name="Zhang Y."/>
            <person name="Qian W."/>
            <person name="Kim H."/>
            <person name="Gan S."/>
            <person name="Zhao Y."/>
            <person name="Li J."/>
            <person name="Yi K."/>
            <person name="Feng H."/>
            <person name="Zhu P."/>
            <person name="Li B."/>
            <person name="Liu Q."/>
            <person name="Fairley S."/>
            <person name="Magor K.E."/>
            <person name="Du Z."/>
            <person name="Hu X."/>
            <person name="Goodman L."/>
            <person name="Tafer H."/>
            <person name="Vignal A."/>
            <person name="Lee T."/>
            <person name="Kim K.W."/>
            <person name="Sheng Z."/>
            <person name="An Y."/>
            <person name="Searle S."/>
            <person name="Herrero J."/>
            <person name="Groenen M.A."/>
            <person name="Crooijmans R.P."/>
            <person name="Faraut T."/>
            <person name="Cai Q."/>
            <person name="Webster R.G."/>
            <person name="Aldridge J.R."/>
            <person name="Warren W.C."/>
            <person name="Bartschat S."/>
            <person name="Kehr S."/>
            <person name="Marz M."/>
            <person name="Stadler P.F."/>
            <person name="Smith J."/>
            <person name="Kraus R.H."/>
            <person name="Zhao Y."/>
            <person name="Ren L."/>
            <person name="Fei J."/>
            <person name="Morisson M."/>
            <person name="Kaiser P."/>
            <person name="Griffin D.K."/>
            <person name="Rao M."/>
            <person name="Pitel F."/>
            <person name="Wang J."/>
            <person name="Li N."/>
        </authorList>
    </citation>
    <scope>NUCLEOTIDE SEQUENCE [LARGE SCALE GENOMIC DNA]</scope>
</reference>
<sequence length="242" mass="27340">MLRHQASSFVKTVCWEPHSSDGSLTLPSSTSRRVISRNASLPYLSWHELLRLVTVLLARQARHQAQPLCQLRCGTRLSTDLRYTRTDASGLMLGLQCHRIDQQRASSLLSQLLFEVPLQHLLLTLFTPLHTGGTTARVLQHKICPASFTQVSLVSVLQEMKGVASILSATRQKGMWYRSVTFLADTWLQLSRDRNGKGEKSTCSLRHGHIPQPPRLPSTQAYCIVPRDYMEILDVNRRKGFP</sequence>
<dbReference type="Proteomes" id="UP000296049">
    <property type="component" value="Unassembled WGS sequence"/>
</dbReference>
<evidence type="ECO:0000313" key="2">
    <source>
        <dbReference type="Proteomes" id="UP000296049"/>
    </source>
</evidence>
<organism evidence="1 2">
    <name type="scientific">Anas platyrhynchos</name>
    <name type="common">Mallard</name>
    <name type="synonym">Anas boschas</name>
    <dbReference type="NCBI Taxonomy" id="8839"/>
    <lineage>
        <taxon>Eukaryota</taxon>
        <taxon>Metazoa</taxon>
        <taxon>Chordata</taxon>
        <taxon>Craniata</taxon>
        <taxon>Vertebrata</taxon>
        <taxon>Euteleostomi</taxon>
        <taxon>Archelosauria</taxon>
        <taxon>Archosauria</taxon>
        <taxon>Dinosauria</taxon>
        <taxon>Saurischia</taxon>
        <taxon>Theropoda</taxon>
        <taxon>Coelurosauria</taxon>
        <taxon>Aves</taxon>
        <taxon>Neognathae</taxon>
        <taxon>Galloanserae</taxon>
        <taxon>Anseriformes</taxon>
        <taxon>Anatidae</taxon>
        <taxon>Anatinae</taxon>
        <taxon>Anas</taxon>
    </lineage>
</organism>